<comment type="caution">
    <text evidence="2">The sequence shown here is derived from an EMBL/GenBank/DDBJ whole genome shotgun (WGS) entry which is preliminary data.</text>
</comment>
<reference evidence="2" key="1">
    <citation type="submission" date="2023-06" db="EMBL/GenBank/DDBJ databases">
        <authorList>
            <person name="Kurt Z."/>
        </authorList>
    </citation>
    <scope>NUCLEOTIDE SEQUENCE</scope>
</reference>
<evidence type="ECO:0000313" key="3">
    <source>
        <dbReference type="EMBL" id="CAL6104381.1"/>
    </source>
</evidence>
<feature type="compositionally biased region" description="Polar residues" evidence="1">
    <location>
        <begin position="273"/>
        <end position="294"/>
    </location>
</feature>
<feature type="region of interest" description="Disordered" evidence="1">
    <location>
        <begin position="244"/>
        <end position="297"/>
    </location>
</feature>
<dbReference type="EMBL" id="CAXDID020000582">
    <property type="protein sequence ID" value="CAL6104381.1"/>
    <property type="molecule type" value="Genomic_DNA"/>
</dbReference>
<gene>
    <name evidence="2" type="ORF">HINF_LOCUS1874</name>
    <name evidence="3" type="ORF">HINF_LOCUS72755</name>
</gene>
<feature type="compositionally biased region" description="Polar residues" evidence="1">
    <location>
        <begin position="393"/>
        <end position="413"/>
    </location>
</feature>
<name>A0AA86TBH6_9EUKA</name>
<evidence type="ECO:0000256" key="1">
    <source>
        <dbReference type="SAM" id="MobiDB-lite"/>
    </source>
</evidence>
<evidence type="ECO:0000313" key="4">
    <source>
        <dbReference type="Proteomes" id="UP001642409"/>
    </source>
</evidence>
<evidence type="ECO:0000313" key="2">
    <source>
        <dbReference type="EMBL" id="CAI9914229.1"/>
    </source>
</evidence>
<protein>
    <submittedName>
        <fullName evidence="3">Hypothetical_protein</fullName>
    </submittedName>
</protein>
<dbReference type="AlphaFoldDB" id="A0AA86TBH6"/>
<feature type="compositionally biased region" description="Low complexity" evidence="1">
    <location>
        <begin position="244"/>
        <end position="256"/>
    </location>
</feature>
<accession>A0AA86TBH6</accession>
<sequence>MNLNNQQQQIQDFTDAFSSVIKKYAIDPLAIATNIQPDQDFTIPLTSQNDSQVLTHSGYNAQINQIDNFNIPFAVTSFDFMCSVYSDSSNFYLEILDMNYKDITCFKRHFKKSDINRTSLFGIICALHQIQKVQAKCSILFVLSNENVANSLIRIQKCDINGINNIDLLVPILQFKQLEFSYRFKYCDQFDSRFKTRIQLKIIRFCDIYYDLGFKQAHKLESKNEIVDLENENPATENIEQVQQIEEQQENDIQPQKAVDQPENNSQSNQNQIEMMSDQSGSYQKPQSQNIVQNSQLSQLTTSQPIVKYARNPIERKMIRMKRIIRSWHKNVYNRMLMLEEVDAKIEGKVEVYDQIQPTAPQYTQPEFNNEPNNIKEEEFIQFNVNIPDQLQQDQENQSEPINKQESDQPNIDSSSEIGSEEEEEQNNYEYSSEKEIEEEVVNISSVIEISDEPLLTKVFDFKNINSEDSKTIRRILMEMDVQFVLRRE</sequence>
<keyword evidence="4" id="KW-1185">Reference proteome</keyword>
<dbReference type="EMBL" id="CATOUU010000046">
    <property type="protein sequence ID" value="CAI9914229.1"/>
    <property type="molecule type" value="Genomic_DNA"/>
</dbReference>
<organism evidence="2">
    <name type="scientific">Hexamita inflata</name>
    <dbReference type="NCBI Taxonomy" id="28002"/>
    <lineage>
        <taxon>Eukaryota</taxon>
        <taxon>Metamonada</taxon>
        <taxon>Diplomonadida</taxon>
        <taxon>Hexamitidae</taxon>
        <taxon>Hexamitinae</taxon>
        <taxon>Hexamita</taxon>
    </lineage>
</organism>
<reference evidence="3 4" key="2">
    <citation type="submission" date="2024-07" db="EMBL/GenBank/DDBJ databases">
        <authorList>
            <person name="Akdeniz Z."/>
        </authorList>
    </citation>
    <scope>NUCLEOTIDE SEQUENCE [LARGE SCALE GENOMIC DNA]</scope>
</reference>
<feature type="region of interest" description="Disordered" evidence="1">
    <location>
        <begin position="393"/>
        <end position="436"/>
    </location>
</feature>
<dbReference type="Proteomes" id="UP001642409">
    <property type="component" value="Unassembled WGS sequence"/>
</dbReference>
<proteinExistence type="predicted"/>